<evidence type="ECO:0000256" key="6">
    <source>
        <dbReference type="ARBA" id="ARBA00022984"/>
    </source>
</evidence>
<dbReference type="InterPro" id="IPR050061">
    <property type="entry name" value="MurCDEF_pg_biosynth"/>
</dbReference>
<dbReference type="InterPro" id="IPR036615">
    <property type="entry name" value="Mur_ligase_C_dom_sf"/>
</dbReference>
<proteinExistence type="predicted"/>
<feature type="domain" description="Mur ligase central" evidence="11">
    <location>
        <begin position="105"/>
        <end position="237"/>
    </location>
</feature>
<protein>
    <recommendedName>
        <fullName evidence="14">UDP-N-acetylmuramate--L-alanine ligase</fullName>
    </recommendedName>
</protein>
<feature type="domain" description="Mur ligase N-terminal catalytic" evidence="9">
    <location>
        <begin position="2"/>
        <end position="88"/>
    </location>
</feature>
<evidence type="ECO:0000256" key="2">
    <source>
        <dbReference type="ARBA" id="ARBA00022618"/>
    </source>
</evidence>
<dbReference type="Gene3D" id="3.40.1190.10">
    <property type="entry name" value="Mur-like, catalytic domain"/>
    <property type="match status" value="1"/>
</dbReference>
<dbReference type="Proteomes" id="UP000178681">
    <property type="component" value="Unassembled WGS sequence"/>
</dbReference>
<dbReference type="Gene3D" id="3.90.190.20">
    <property type="entry name" value="Mur ligase, C-terminal domain"/>
    <property type="match status" value="1"/>
</dbReference>
<evidence type="ECO:0000256" key="1">
    <source>
        <dbReference type="ARBA" id="ARBA00022598"/>
    </source>
</evidence>
<dbReference type="PANTHER" id="PTHR43445:SF3">
    <property type="entry name" value="UDP-N-ACETYLMURAMATE--L-ALANINE LIGASE"/>
    <property type="match status" value="1"/>
</dbReference>
<dbReference type="SUPFAM" id="SSF53244">
    <property type="entry name" value="MurD-like peptide ligases, peptide-binding domain"/>
    <property type="match status" value="1"/>
</dbReference>
<reference evidence="12 13" key="1">
    <citation type="journal article" date="2016" name="Nat. Commun.">
        <title>Thousands of microbial genomes shed light on interconnected biogeochemical processes in an aquifer system.</title>
        <authorList>
            <person name="Anantharaman K."/>
            <person name="Brown C.T."/>
            <person name="Hug L.A."/>
            <person name="Sharon I."/>
            <person name="Castelle C.J."/>
            <person name="Probst A.J."/>
            <person name="Thomas B.C."/>
            <person name="Singh A."/>
            <person name="Wilkins M.J."/>
            <person name="Karaoz U."/>
            <person name="Brodie E.L."/>
            <person name="Williams K.H."/>
            <person name="Hubbard S.S."/>
            <person name="Banfield J.F."/>
        </authorList>
    </citation>
    <scope>NUCLEOTIDE SEQUENCE [LARGE SCALE GENOMIC DNA]</scope>
</reference>
<dbReference type="InterPro" id="IPR000713">
    <property type="entry name" value="Mur_ligase_N"/>
</dbReference>
<evidence type="ECO:0000259" key="11">
    <source>
        <dbReference type="Pfam" id="PF08245"/>
    </source>
</evidence>
<evidence type="ECO:0000259" key="9">
    <source>
        <dbReference type="Pfam" id="PF01225"/>
    </source>
</evidence>
<dbReference type="GO" id="GO:0051301">
    <property type="term" value="P:cell division"/>
    <property type="evidence" value="ECO:0007669"/>
    <property type="project" value="UniProtKB-KW"/>
</dbReference>
<dbReference type="EMBL" id="MFJG01000016">
    <property type="protein sequence ID" value="OGG07103.1"/>
    <property type="molecule type" value="Genomic_DNA"/>
</dbReference>
<dbReference type="Pfam" id="PF02875">
    <property type="entry name" value="Mur_ligase_C"/>
    <property type="match status" value="1"/>
</dbReference>
<keyword evidence="8" id="KW-0961">Cell wall biogenesis/degradation</keyword>
<dbReference type="PANTHER" id="PTHR43445">
    <property type="entry name" value="UDP-N-ACETYLMURAMATE--L-ALANINE LIGASE-RELATED"/>
    <property type="match status" value="1"/>
</dbReference>
<evidence type="ECO:0000256" key="7">
    <source>
        <dbReference type="ARBA" id="ARBA00023306"/>
    </source>
</evidence>
<dbReference type="Pfam" id="PF01225">
    <property type="entry name" value="Mur_ligase"/>
    <property type="match status" value="1"/>
</dbReference>
<accession>A0A1F5Z408</accession>
<evidence type="ECO:0000256" key="8">
    <source>
        <dbReference type="ARBA" id="ARBA00023316"/>
    </source>
</evidence>
<evidence type="ECO:0000256" key="4">
    <source>
        <dbReference type="ARBA" id="ARBA00022840"/>
    </source>
</evidence>
<dbReference type="SUPFAM" id="SSF53623">
    <property type="entry name" value="MurD-like peptide ligases, catalytic domain"/>
    <property type="match status" value="1"/>
</dbReference>
<keyword evidence="3" id="KW-0547">Nucleotide-binding</keyword>
<sequence>MKVHFMGIGGSGQSAVAQIAKAYGYEVSGCDLESSRITAQLQKDGIPVTIGHDPSHLKNIDILAHTPAVFYQSLNHPEYTKAKNAMTWEEFMAKFLIKGKKLIAVSGTHGKGTTTALMAKVLETAGMDPTVEVGANLLDWDRKNYRVGNSKYFLCEADEFREKFLLYKPYIAVITSVEMDHPEFFKDFNAVVSAFVKFAKNSKILVINSENPGCQAVLKELKGVKGLKIIKFKSLTKAQVKLQLPGKHLLEDAGAVWAAASALGIKQPLIKKGLEAFSGLERRFEFRGTASFGAKIYDDYAHHPTAVMLNIKAAREIKPKKNIWVIFQPHMYLRLQKLFNEFVKALKLADKVIVTDVFTRREQNINKPTGKELALAIGGPKATYVGGELTNVANFVNRNAKKDDLILVLGAGDIYKVSDLLLKKV</sequence>
<feature type="domain" description="Mur ligase C-terminal" evidence="10">
    <location>
        <begin position="282"/>
        <end position="412"/>
    </location>
</feature>
<evidence type="ECO:0000313" key="13">
    <source>
        <dbReference type="Proteomes" id="UP000178681"/>
    </source>
</evidence>
<name>A0A1F5Z408_9BACT</name>
<dbReference type="SUPFAM" id="SSF51984">
    <property type="entry name" value="MurCD N-terminal domain"/>
    <property type="match status" value="1"/>
</dbReference>
<dbReference type="InterPro" id="IPR004101">
    <property type="entry name" value="Mur_ligase_C"/>
</dbReference>
<keyword evidence="5" id="KW-0133">Cell shape</keyword>
<dbReference type="AlphaFoldDB" id="A0A1F5Z408"/>
<dbReference type="Gene3D" id="3.40.50.720">
    <property type="entry name" value="NAD(P)-binding Rossmann-like Domain"/>
    <property type="match status" value="1"/>
</dbReference>
<organism evidence="12 13">
    <name type="scientific">Candidatus Gottesmanbacteria bacterium RIFCSPHIGHO2_01_FULL_42_12</name>
    <dbReference type="NCBI Taxonomy" id="1798377"/>
    <lineage>
        <taxon>Bacteria</taxon>
        <taxon>Candidatus Gottesmaniibacteriota</taxon>
    </lineage>
</organism>
<dbReference type="GO" id="GO:0009252">
    <property type="term" value="P:peptidoglycan biosynthetic process"/>
    <property type="evidence" value="ECO:0007669"/>
    <property type="project" value="UniProtKB-KW"/>
</dbReference>
<comment type="caution">
    <text evidence="12">The sequence shown here is derived from an EMBL/GenBank/DDBJ whole genome shotgun (WGS) entry which is preliminary data.</text>
</comment>
<keyword evidence="7" id="KW-0131">Cell cycle</keyword>
<evidence type="ECO:0000256" key="5">
    <source>
        <dbReference type="ARBA" id="ARBA00022960"/>
    </source>
</evidence>
<evidence type="ECO:0000256" key="3">
    <source>
        <dbReference type="ARBA" id="ARBA00022741"/>
    </source>
</evidence>
<dbReference type="GO" id="GO:0071555">
    <property type="term" value="P:cell wall organization"/>
    <property type="evidence" value="ECO:0007669"/>
    <property type="project" value="UniProtKB-KW"/>
</dbReference>
<dbReference type="GO" id="GO:0016881">
    <property type="term" value="F:acid-amino acid ligase activity"/>
    <property type="evidence" value="ECO:0007669"/>
    <property type="project" value="InterPro"/>
</dbReference>
<evidence type="ECO:0008006" key="14">
    <source>
        <dbReference type="Google" id="ProtNLM"/>
    </source>
</evidence>
<dbReference type="GO" id="GO:0008360">
    <property type="term" value="P:regulation of cell shape"/>
    <property type="evidence" value="ECO:0007669"/>
    <property type="project" value="UniProtKB-KW"/>
</dbReference>
<keyword evidence="6" id="KW-0573">Peptidoglycan synthesis</keyword>
<dbReference type="STRING" id="1798377.A2872_00115"/>
<dbReference type="InterPro" id="IPR036565">
    <property type="entry name" value="Mur-like_cat_sf"/>
</dbReference>
<evidence type="ECO:0000259" key="10">
    <source>
        <dbReference type="Pfam" id="PF02875"/>
    </source>
</evidence>
<gene>
    <name evidence="12" type="ORF">A2872_00115</name>
</gene>
<dbReference type="Pfam" id="PF08245">
    <property type="entry name" value="Mur_ligase_M"/>
    <property type="match status" value="1"/>
</dbReference>
<dbReference type="GO" id="GO:0005524">
    <property type="term" value="F:ATP binding"/>
    <property type="evidence" value="ECO:0007669"/>
    <property type="project" value="UniProtKB-KW"/>
</dbReference>
<keyword evidence="1" id="KW-0436">Ligase</keyword>
<keyword evidence="2" id="KW-0132">Cell division</keyword>
<dbReference type="InterPro" id="IPR013221">
    <property type="entry name" value="Mur_ligase_cen"/>
</dbReference>
<evidence type="ECO:0000313" key="12">
    <source>
        <dbReference type="EMBL" id="OGG07103.1"/>
    </source>
</evidence>
<keyword evidence="4" id="KW-0067">ATP-binding</keyword>